<dbReference type="GO" id="GO:0005576">
    <property type="term" value="C:extracellular region"/>
    <property type="evidence" value="ECO:0007669"/>
    <property type="project" value="UniProtKB-SubCell"/>
</dbReference>
<evidence type="ECO:0000256" key="2">
    <source>
        <dbReference type="ARBA" id="ARBA00010980"/>
    </source>
</evidence>
<reference evidence="10 11" key="2">
    <citation type="submission" date="2015-05" db="EMBL/GenBank/DDBJ databases">
        <authorList>
            <person name="Morales-Cruz A."/>
            <person name="Amrine K.C."/>
            <person name="Cantu D."/>
        </authorList>
    </citation>
    <scope>NUCLEOTIDE SEQUENCE [LARGE SCALE GENOMIC DNA]</scope>
    <source>
        <strain evidence="10">DA912</strain>
    </source>
</reference>
<dbReference type="GO" id="GO:0047490">
    <property type="term" value="F:pectin lyase activity"/>
    <property type="evidence" value="ECO:0007669"/>
    <property type="project" value="UniProtKB-EC"/>
</dbReference>
<dbReference type="PANTHER" id="PTHR31683:SF16">
    <property type="entry name" value="PECTIN LYASE A-RELATED"/>
    <property type="match status" value="1"/>
</dbReference>
<sequence>MLSPRLVLTALAAFANSVAAAGVTGAAEGFAKGVTGGGSATPVYPTTNAELVSYLTDSSARVIILTKTFDFTNTEGTTTEAGCAPYGTASGCQLAINKDDWCDNYQASAPTVSSITYDKAAWNAIKVQSNKSLVGQGSAGVIKGKGVYMANGVKNIIIQNVHFTQINPKYVWGGDAISISGADLIWIDHVKTSLIGRQHLVLGNAASNRVTISNSEFDGSTSWSATCDNHHYFLIYFTGSNDMITFKGNYVHHSSGRSPKVAGNTLLHAVNNYFYANSKHAFETSAGAYVVLEGNTFQNVEEIIDPSAKAGKMFTSPDASSNANCKSALGRACVLNSYGSSGTYTSADTSFLSNFKGKNIASAAAASANVAKTAGVGKL</sequence>
<accession>A0A0G2FSW3</accession>
<dbReference type="FunFam" id="2.160.20.10:FF:000003">
    <property type="entry name" value="Pectin lyase F"/>
    <property type="match status" value="1"/>
</dbReference>
<keyword evidence="3" id="KW-0964">Secreted</keyword>
<organism evidence="10 11">
    <name type="scientific">Diaporthe ampelina</name>
    <dbReference type="NCBI Taxonomy" id="1214573"/>
    <lineage>
        <taxon>Eukaryota</taxon>
        <taxon>Fungi</taxon>
        <taxon>Dikarya</taxon>
        <taxon>Ascomycota</taxon>
        <taxon>Pezizomycotina</taxon>
        <taxon>Sordariomycetes</taxon>
        <taxon>Sordariomycetidae</taxon>
        <taxon>Diaporthales</taxon>
        <taxon>Diaporthaceae</taxon>
        <taxon>Diaporthe</taxon>
    </lineage>
</organism>
<dbReference type="InterPro" id="IPR045032">
    <property type="entry name" value="PEL"/>
</dbReference>
<evidence type="ECO:0000256" key="7">
    <source>
        <dbReference type="ARBA" id="ARBA00039082"/>
    </source>
</evidence>
<evidence type="ECO:0000313" key="11">
    <source>
        <dbReference type="Proteomes" id="UP000034680"/>
    </source>
</evidence>
<dbReference type="AlphaFoldDB" id="A0A0G2FSW3"/>
<evidence type="ECO:0000259" key="9">
    <source>
        <dbReference type="SMART" id="SM00656"/>
    </source>
</evidence>
<evidence type="ECO:0000256" key="4">
    <source>
        <dbReference type="ARBA" id="ARBA00022729"/>
    </source>
</evidence>
<reference evidence="10 11" key="1">
    <citation type="submission" date="2015-05" db="EMBL/GenBank/DDBJ databases">
        <title>Distinctive expansion of gene families associated with plant cell wall degradation and secondary metabolism in the genomes of grapevine trunk pathogens.</title>
        <authorList>
            <person name="Lawrence D.P."/>
            <person name="Travadon R."/>
            <person name="Rolshausen P.E."/>
            <person name="Baumgartner K."/>
        </authorList>
    </citation>
    <scope>NUCLEOTIDE SEQUENCE [LARGE SCALE GENOMIC DNA]</scope>
    <source>
        <strain evidence="10">DA912</strain>
    </source>
</reference>
<comment type="subcellular location">
    <subcellularLocation>
        <location evidence="1">Secreted</location>
    </subcellularLocation>
</comment>
<dbReference type="EC" id="4.2.2.10" evidence="7"/>
<dbReference type="PANTHER" id="PTHR31683">
    <property type="entry name" value="PECTATE LYASE 18-RELATED"/>
    <property type="match status" value="1"/>
</dbReference>
<evidence type="ECO:0000256" key="3">
    <source>
        <dbReference type="ARBA" id="ARBA00022525"/>
    </source>
</evidence>
<protein>
    <recommendedName>
        <fullName evidence="7">pectin lyase</fullName>
        <ecNumber evidence="7">4.2.2.10</ecNumber>
    </recommendedName>
</protein>
<dbReference type="Proteomes" id="UP000034680">
    <property type="component" value="Unassembled WGS sequence"/>
</dbReference>
<keyword evidence="11" id="KW-1185">Reference proteome</keyword>
<feature type="signal peptide" evidence="8">
    <location>
        <begin position="1"/>
        <end position="20"/>
    </location>
</feature>
<evidence type="ECO:0000313" key="10">
    <source>
        <dbReference type="EMBL" id="KKY37091.1"/>
    </source>
</evidence>
<dbReference type="EMBL" id="LCUC01000097">
    <property type="protein sequence ID" value="KKY37091.1"/>
    <property type="molecule type" value="Genomic_DNA"/>
</dbReference>
<keyword evidence="5 10" id="KW-0456">Lyase</keyword>
<dbReference type="STRING" id="1214573.A0A0G2FSW3"/>
<evidence type="ECO:0000256" key="8">
    <source>
        <dbReference type="SAM" id="SignalP"/>
    </source>
</evidence>
<gene>
    <name evidence="10" type="ORF">UCDDA912_g02928</name>
</gene>
<dbReference type="InterPro" id="IPR012334">
    <property type="entry name" value="Pectin_lyas_fold"/>
</dbReference>
<evidence type="ECO:0000256" key="5">
    <source>
        <dbReference type="ARBA" id="ARBA00023239"/>
    </source>
</evidence>
<keyword evidence="4 8" id="KW-0732">Signal</keyword>
<feature type="chain" id="PRO_5002544372" description="pectin lyase" evidence="8">
    <location>
        <begin position="21"/>
        <end position="379"/>
    </location>
</feature>
<dbReference type="InterPro" id="IPR002022">
    <property type="entry name" value="Pec_lyase"/>
</dbReference>
<dbReference type="OrthoDB" id="1637350at2759"/>
<dbReference type="GO" id="GO:0000272">
    <property type="term" value="P:polysaccharide catabolic process"/>
    <property type="evidence" value="ECO:0007669"/>
    <property type="project" value="UniProtKB-KW"/>
</dbReference>
<evidence type="ECO:0000256" key="6">
    <source>
        <dbReference type="ARBA" id="ARBA00036818"/>
    </source>
</evidence>
<dbReference type="Gene3D" id="2.160.20.10">
    <property type="entry name" value="Single-stranded right-handed beta-helix, Pectin lyase-like"/>
    <property type="match status" value="1"/>
</dbReference>
<dbReference type="SMART" id="SM00656">
    <property type="entry name" value="Amb_all"/>
    <property type="match status" value="1"/>
</dbReference>
<comment type="similarity">
    <text evidence="2">Belongs to the polysaccharide lyase 1 family.</text>
</comment>
<comment type="caution">
    <text evidence="10">The sequence shown here is derived from an EMBL/GenBank/DDBJ whole genome shotgun (WGS) entry which is preliminary data.</text>
</comment>
<feature type="domain" description="Pectate lyase" evidence="9">
    <location>
        <begin position="95"/>
        <end position="303"/>
    </location>
</feature>
<dbReference type="SUPFAM" id="SSF51126">
    <property type="entry name" value="Pectin lyase-like"/>
    <property type="match status" value="1"/>
</dbReference>
<evidence type="ECO:0000256" key="1">
    <source>
        <dbReference type="ARBA" id="ARBA00004613"/>
    </source>
</evidence>
<dbReference type="GO" id="GO:0030570">
    <property type="term" value="F:pectate lyase activity"/>
    <property type="evidence" value="ECO:0007669"/>
    <property type="project" value="InterPro"/>
</dbReference>
<dbReference type="InterPro" id="IPR011050">
    <property type="entry name" value="Pectin_lyase_fold/virulence"/>
</dbReference>
<comment type="catalytic activity">
    <reaction evidence="6">
        <text>Eliminative cleavage of (1-&gt;4)-alpha-D-galacturonan methyl ester to give oligosaccharides with 4-deoxy-6-O-methyl-alpha-D-galact-4-enuronosyl groups at their non-reducing ends.</text>
        <dbReference type="EC" id="4.2.2.10"/>
    </reaction>
</comment>
<name>A0A0G2FSW3_9PEZI</name>
<proteinExistence type="inferred from homology"/>